<evidence type="ECO:0000313" key="4">
    <source>
        <dbReference type="Proteomes" id="UP000614601"/>
    </source>
</evidence>
<name>A0A811KAY7_9BILA</name>
<keyword evidence="1" id="KW-0472">Membrane</keyword>
<evidence type="ECO:0000256" key="2">
    <source>
        <dbReference type="SAM" id="SignalP"/>
    </source>
</evidence>
<gene>
    <name evidence="3" type="ORF">BOKJ2_LOCUS4733</name>
</gene>
<dbReference type="EMBL" id="CAJFDH010000002">
    <property type="protein sequence ID" value="CAD5212932.1"/>
    <property type="molecule type" value="Genomic_DNA"/>
</dbReference>
<feature type="transmembrane region" description="Helical" evidence="1">
    <location>
        <begin position="116"/>
        <end position="133"/>
    </location>
</feature>
<proteinExistence type="predicted"/>
<dbReference type="AlphaFoldDB" id="A0A811KAY7"/>
<dbReference type="Proteomes" id="UP000614601">
    <property type="component" value="Unassembled WGS sequence"/>
</dbReference>
<evidence type="ECO:0000313" key="3">
    <source>
        <dbReference type="EMBL" id="CAD5212932.1"/>
    </source>
</evidence>
<organism evidence="3 4">
    <name type="scientific">Bursaphelenchus okinawaensis</name>
    <dbReference type="NCBI Taxonomy" id="465554"/>
    <lineage>
        <taxon>Eukaryota</taxon>
        <taxon>Metazoa</taxon>
        <taxon>Ecdysozoa</taxon>
        <taxon>Nematoda</taxon>
        <taxon>Chromadorea</taxon>
        <taxon>Rhabditida</taxon>
        <taxon>Tylenchina</taxon>
        <taxon>Tylenchomorpha</taxon>
        <taxon>Aphelenchoidea</taxon>
        <taxon>Aphelenchoididae</taxon>
        <taxon>Bursaphelenchus</taxon>
    </lineage>
</organism>
<dbReference type="EMBL" id="CAJFCW020000002">
    <property type="protein sequence ID" value="CAG9098252.1"/>
    <property type="molecule type" value="Genomic_DNA"/>
</dbReference>
<accession>A0A811KAY7</accession>
<keyword evidence="1" id="KW-0812">Transmembrane</keyword>
<comment type="caution">
    <text evidence="3">The sequence shown here is derived from an EMBL/GenBank/DDBJ whole genome shotgun (WGS) entry which is preliminary data.</text>
</comment>
<reference evidence="3" key="1">
    <citation type="submission" date="2020-09" db="EMBL/GenBank/DDBJ databases">
        <authorList>
            <person name="Kikuchi T."/>
        </authorList>
    </citation>
    <scope>NUCLEOTIDE SEQUENCE</scope>
    <source>
        <strain evidence="3">SH1</strain>
    </source>
</reference>
<feature type="signal peptide" evidence="2">
    <location>
        <begin position="1"/>
        <end position="18"/>
    </location>
</feature>
<dbReference type="Proteomes" id="UP000783686">
    <property type="component" value="Unassembled WGS sequence"/>
</dbReference>
<keyword evidence="4" id="KW-1185">Reference proteome</keyword>
<evidence type="ECO:0000256" key="1">
    <source>
        <dbReference type="SAM" id="Phobius"/>
    </source>
</evidence>
<keyword evidence="2" id="KW-0732">Signal</keyword>
<sequence length="134" mass="15224">MLIRAAILVLLFAAASFSIRCYKCEYLSDNNMTIAADACLEPSKLNDTFTTDCDFGCKKEHVFRSNETDSAEHLKRDCSDEKDEVGCTEETTITPQNITVDTYTCVSKDKLSNSTATWSISYLLFFILYIGYYW</sequence>
<feature type="chain" id="PRO_5036220927" evidence="2">
    <location>
        <begin position="19"/>
        <end position="134"/>
    </location>
</feature>
<protein>
    <submittedName>
        <fullName evidence="3">Uncharacterized protein</fullName>
    </submittedName>
</protein>
<keyword evidence="1" id="KW-1133">Transmembrane helix</keyword>